<evidence type="ECO:0000313" key="1">
    <source>
        <dbReference type="EMBL" id="MDR7363172.1"/>
    </source>
</evidence>
<sequence>MSAVVRLEEVTPARPMPSQPTAHVAVLVSLNFPDMDEAVAELVRRFTRVALETLVELGASYELLDTSTPLADPTAAARCDGLLLLGGGDVAGSCYGSSLVDVPHSYGVDERADRDAFAAIEAAERADRPVLGICRGAQLVNVHRGGTIIPDLQDFALHRGGDGEPLFLDEKIRLVPDTRLHAIFGTDGVVGRSGHHQAVEELGSGLRLAAVAEDGVVEGFDDPARWVVGVQWHPEDDDGPTSDRLTLFGSFVAACAERRRATTPTNPTTPTTP</sequence>
<dbReference type="EMBL" id="JAVDYG010000001">
    <property type="protein sequence ID" value="MDR7363172.1"/>
    <property type="molecule type" value="Genomic_DNA"/>
</dbReference>
<dbReference type="PANTHER" id="PTHR43235:SF1">
    <property type="entry name" value="GLUTAMINE AMIDOTRANSFERASE PB2B2.05-RELATED"/>
    <property type="match status" value="1"/>
</dbReference>
<dbReference type="Gene3D" id="3.40.50.880">
    <property type="match status" value="1"/>
</dbReference>
<dbReference type="Pfam" id="PF07722">
    <property type="entry name" value="Peptidase_C26"/>
    <property type="match status" value="1"/>
</dbReference>
<keyword evidence="2" id="KW-1185">Reference proteome</keyword>
<name>A0ABU2BXQ2_9ACTN</name>
<reference evidence="1 2" key="1">
    <citation type="submission" date="2023-07" db="EMBL/GenBank/DDBJ databases">
        <title>Sequencing the genomes of 1000 actinobacteria strains.</title>
        <authorList>
            <person name="Klenk H.-P."/>
        </authorList>
    </citation>
    <scope>NUCLEOTIDE SEQUENCE [LARGE SCALE GENOMIC DNA]</scope>
    <source>
        <strain evidence="1 2">DSM 19426</strain>
    </source>
</reference>
<proteinExistence type="predicted"/>
<evidence type="ECO:0000313" key="2">
    <source>
        <dbReference type="Proteomes" id="UP001183648"/>
    </source>
</evidence>
<dbReference type="Proteomes" id="UP001183648">
    <property type="component" value="Unassembled WGS sequence"/>
</dbReference>
<organism evidence="1 2">
    <name type="scientific">Nocardioides marmoribigeumensis</name>
    <dbReference type="NCBI Taxonomy" id="433649"/>
    <lineage>
        <taxon>Bacteria</taxon>
        <taxon>Bacillati</taxon>
        <taxon>Actinomycetota</taxon>
        <taxon>Actinomycetes</taxon>
        <taxon>Propionibacteriales</taxon>
        <taxon>Nocardioidaceae</taxon>
        <taxon>Nocardioides</taxon>
    </lineage>
</organism>
<dbReference type="RefSeq" id="WP_310303213.1">
    <property type="nucleotide sequence ID" value="NZ_BAAAPS010000010.1"/>
</dbReference>
<dbReference type="InterPro" id="IPR011697">
    <property type="entry name" value="Peptidase_C26"/>
</dbReference>
<keyword evidence="1" id="KW-0315">Glutamine amidotransferase</keyword>
<dbReference type="PROSITE" id="PS51273">
    <property type="entry name" value="GATASE_TYPE_1"/>
    <property type="match status" value="1"/>
</dbReference>
<dbReference type="PANTHER" id="PTHR43235">
    <property type="entry name" value="GLUTAMINE AMIDOTRANSFERASE PB2B2.05-RELATED"/>
    <property type="match status" value="1"/>
</dbReference>
<dbReference type="InterPro" id="IPR044668">
    <property type="entry name" value="PuuD-like"/>
</dbReference>
<comment type="caution">
    <text evidence="1">The sequence shown here is derived from an EMBL/GenBank/DDBJ whole genome shotgun (WGS) entry which is preliminary data.</text>
</comment>
<protein>
    <submittedName>
        <fullName evidence="1">Glutamine amidotransferase</fullName>
    </submittedName>
</protein>
<dbReference type="InterPro" id="IPR029062">
    <property type="entry name" value="Class_I_gatase-like"/>
</dbReference>
<accession>A0ABU2BXQ2</accession>
<dbReference type="SUPFAM" id="SSF52317">
    <property type="entry name" value="Class I glutamine amidotransferase-like"/>
    <property type="match status" value="1"/>
</dbReference>
<gene>
    <name evidence="1" type="ORF">J2S63_002725</name>
</gene>